<dbReference type="RefSeq" id="WP_122644039.1">
    <property type="nucleotide sequence ID" value="NZ_JABBNR010000001.1"/>
</dbReference>
<accession>A0A8F5V7Q5</accession>
<name>A0A8F5V7Q5_ENTFC</name>
<feature type="domain" description="AB hydrolase-1" evidence="1">
    <location>
        <begin position="5"/>
        <end position="199"/>
    </location>
</feature>
<evidence type="ECO:0000313" key="2">
    <source>
        <dbReference type="EMBL" id="QXO84748.1"/>
    </source>
</evidence>
<dbReference type="AlphaFoldDB" id="A0A8F5V7Q5"/>
<dbReference type="EMBL" id="MT951616">
    <property type="protein sequence ID" value="QXO84748.1"/>
    <property type="molecule type" value="Genomic_DNA"/>
</dbReference>
<dbReference type="GO" id="GO:0016787">
    <property type="term" value="F:hydrolase activity"/>
    <property type="evidence" value="ECO:0007669"/>
    <property type="project" value="UniProtKB-KW"/>
</dbReference>
<dbReference type="InterPro" id="IPR000073">
    <property type="entry name" value="AB_hydrolase_1"/>
</dbReference>
<dbReference type="SUPFAM" id="SSF53474">
    <property type="entry name" value="alpha/beta-Hydrolases"/>
    <property type="match status" value="1"/>
</dbReference>
<dbReference type="Pfam" id="PF12697">
    <property type="entry name" value="Abhydrolase_6"/>
    <property type="match status" value="1"/>
</dbReference>
<dbReference type="PANTHER" id="PTHR43689">
    <property type="entry name" value="HYDROLASE"/>
    <property type="match status" value="1"/>
</dbReference>
<dbReference type="InterPro" id="IPR029058">
    <property type="entry name" value="AB_hydrolase_fold"/>
</dbReference>
<proteinExistence type="predicted"/>
<gene>
    <name evidence="2" type="ORF">Tn6712_000124</name>
</gene>
<protein>
    <submittedName>
        <fullName evidence="2">Alpha/beta hydrolase</fullName>
    </submittedName>
</protein>
<evidence type="ECO:0000259" key="1">
    <source>
        <dbReference type="Pfam" id="PF12697"/>
    </source>
</evidence>
<organism evidence="2">
    <name type="scientific">Enterococcus faecium</name>
    <name type="common">Streptococcus faecium</name>
    <dbReference type="NCBI Taxonomy" id="1352"/>
    <lineage>
        <taxon>Bacteria</taxon>
        <taxon>Bacillati</taxon>
        <taxon>Bacillota</taxon>
        <taxon>Bacilli</taxon>
        <taxon>Lactobacillales</taxon>
        <taxon>Enterococcaceae</taxon>
        <taxon>Enterococcus</taxon>
    </lineage>
</organism>
<reference evidence="2" key="1">
    <citation type="submission" date="2020-08" db="EMBL/GenBank/DDBJ databases">
        <title>Novel genomic islands and a new vanD-subtype in the first VanD-type vancomycin resistant enterococci identified in Norway.</title>
        <authorList>
            <person name="Rubaye A.M."/>
            <person name="Janice J."/>
            <person name="Sundsfjord A."/>
            <person name="Hegstad K."/>
        </authorList>
    </citation>
    <scope>NUCLEOTIDE SEQUENCE</scope>
    <source>
        <strain evidence="2">KresVRE0002</strain>
    </source>
</reference>
<sequence>MTTKILIHGSGHKATSWKTTISYMTSNEDIMCPDLFTILEGKEASYANLYSSFVKYCDRIDGKIHLCGISLGGILALNYALDFPQKVKTLVLIGTPHKIPKVAFGIQNIIFRFLPKSIFETMAFDKKGTFALGSSMKDLDFTSRVNNMKCPALIICGKKDSANIKSAYYLSKNIKSAELKIIENTGHVVNEENPKTLAKILTEYYLLND</sequence>
<dbReference type="Gene3D" id="3.40.50.1820">
    <property type="entry name" value="alpha/beta hydrolase"/>
    <property type="match status" value="1"/>
</dbReference>
<keyword evidence="2" id="KW-0378">Hydrolase</keyword>
<dbReference type="PANTHER" id="PTHR43689:SF8">
    <property type="entry name" value="ALPHA_BETA-HYDROLASES SUPERFAMILY PROTEIN"/>
    <property type="match status" value="1"/>
</dbReference>